<keyword evidence="3" id="KW-1185">Reference proteome</keyword>
<dbReference type="RefSeq" id="WP_163302093.1">
    <property type="nucleotide sequence ID" value="NZ_JAAGRQ010000034.1"/>
</dbReference>
<sequence length="411" mass="46090">MDNPNIKVFVSSTGRDLWDYRNAAGEAINRLEGFQAVMMEDFSAHSAPPVDVCLKKLESSDIVVFILGFNYGSSPSGSSCSYTELEYNSSAKKRRLAYFAGDDFLLSPKLRESDELYKRQLLFRENVKKDLCIDFFSSPHDLAAKIVAGLLNVFKMDYDDKSNSIVNIYSKNVSGVKINGQNVEFKSFDNFRGEQEWRYPLKNHDASNKLLLVETIEVIDHEACIGVCFDFTHNRLPRGVRFNRASAAYHVPRHGSKGSNVGINVPRFEEISPGKTALRLEPARVNVLRHSNEPKNQALTLTKGEYTLWVLGGGSAALTIPDNNKHAVELISSVKKATESRFVSFNIREDRIPITISVDGILNHFQLEKGCYPTSKLQTDESMVARASDVLSLECGIFSVKRHSVIPWHSL</sequence>
<evidence type="ECO:0000259" key="1">
    <source>
        <dbReference type="Pfam" id="PF13271"/>
    </source>
</evidence>
<comment type="caution">
    <text evidence="2">The sequence shown here is derived from an EMBL/GenBank/DDBJ whole genome shotgun (WGS) entry which is preliminary data.</text>
</comment>
<dbReference type="EMBL" id="JAAGRQ010000034">
    <property type="protein sequence ID" value="NDY57049.1"/>
    <property type="molecule type" value="Genomic_DNA"/>
</dbReference>
<reference evidence="2 3" key="1">
    <citation type="submission" date="2020-02" db="EMBL/GenBank/DDBJ databases">
        <title>Comparative genomics of sulfur disproportionating microorganisms.</title>
        <authorList>
            <person name="Ward L.M."/>
            <person name="Bertran E."/>
            <person name="Johnston D.T."/>
        </authorList>
    </citation>
    <scope>NUCLEOTIDE SEQUENCE [LARGE SCALE GENOMIC DNA]</scope>
    <source>
        <strain evidence="2 3">DSM 3696</strain>
    </source>
</reference>
<proteinExistence type="predicted"/>
<organism evidence="2 3">
    <name type="scientific">Desulfolutivibrio sulfodismutans</name>
    <dbReference type="NCBI Taxonomy" id="63561"/>
    <lineage>
        <taxon>Bacteria</taxon>
        <taxon>Pseudomonadati</taxon>
        <taxon>Thermodesulfobacteriota</taxon>
        <taxon>Desulfovibrionia</taxon>
        <taxon>Desulfovibrionales</taxon>
        <taxon>Desulfovibrionaceae</taxon>
        <taxon>Desulfolutivibrio</taxon>
    </lineage>
</organism>
<feature type="domain" description="DUF4062" evidence="1">
    <location>
        <begin position="7"/>
        <end position="88"/>
    </location>
</feature>
<evidence type="ECO:0000313" key="3">
    <source>
        <dbReference type="Proteomes" id="UP000469724"/>
    </source>
</evidence>
<evidence type="ECO:0000313" key="2">
    <source>
        <dbReference type="EMBL" id="NDY57049.1"/>
    </source>
</evidence>
<dbReference type="InterPro" id="IPR025139">
    <property type="entry name" value="DUF4062"/>
</dbReference>
<gene>
    <name evidence="2" type="ORF">G3N56_09870</name>
</gene>
<accession>A0A7K3NPB7</accession>
<dbReference type="Pfam" id="PF13271">
    <property type="entry name" value="DUF4062"/>
    <property type="match status" value="1"/>
</dbReference>
<name>A0A7K3NPB7_9BACT</name>
<dbReference type="AlphaFoldDB" id="A0A7K3NPB7"/>
<dbReference type="Proteomes" id="UP000469724">
    <property type="component" value="Unassembled WGS sequence"/>
</dbReference>
<protein>
    <submittedName>
        <fullName evidence="2">DUF4062 domain-containing protein</fullName>
    </submittedName>
</protein>